<reference evidence="3 4" key="1">
    <citation type="journal article" date="2019" name="Nat. Ecol. Evol.">
        <title>Megaphylogeny resolves global patterns of mushroom evolution.</title>
        <authorList>
            <person name="Varga T."/>
            <person name="Krizsan K."/>
            <person name="Foldi C."/>
            <person name="Dima B."/>
            <person name="Sanchez-Garcia M."/>
            <person name="Sanchez-Ramirez S."/>
            <person name="Szollosi G.J."/>
            <person name="Szarkandi J.G."/>
            <person name="Papp V."/>
            <person name="Albert L."/>
            <person name="Andreopoulos W."/>
            <person name="Angelini C."/>
            <person name="Antonin V."/>
            <person name="Barry K.W."/>
            <person name="Bougher N.L."/>
            <person name="Buchanan P."/>
            <person name="Buyck B."/>
            <person name="Bense V."/>
            <person name="Catcheside P."/>
            <person name="Chovatia M."/>
            <person name="Cooper J."/>
            <person name="Damon W."/>
            <person name="Desjardin D."/>
            <person name="Finy P."/>
            <person name="Geml J."/>
            <person name="Haridas S."/>
            <person name="Hughes K."/>
            <person name="Justo A."/>
            <person name="Karasinski D."/>
            <person name="Kautmanova I."/>
            <person name="Kiss B."/>
            <person name="Kocsube S."/>
            <person name="Kotiranta H."/>
            <person name="LaButti K.M."/>
            <person name="Lechner B.E."/>
            <person name="Liimatainen K."/>
            <person name="Lipzen A."/>
            <person name="Lukacs Z."/>
            <person name="Mihaltcheva S."/>
            <person name="Morgado L.N."/>
            <person name="Niskanen T."/>
            <person name="Noordeloos M.E."/>
            <person name="Ohm R.A."/>
            <person name="Ortiz-Santana B."/>
            <person name="Ovrebo C."/>
            <person name="Racz N."/>
            <person name="Riley R."/>
            <person name="Savchenko A."/>
            <person name="Shiryaev A."/>
            <person name="Soop K."/>
            <person name="Spirin V."/>
            <person name="Szebenyi C."/>
            <person name="Tomsovsky M."/>
            <person name="Tulloss R.E."/>
            <person name="Uehling J."/>
            <person name="Grigoriev I.V."/>
            <person name="Vagvolgyi C."/>
            <person name="Papp T."/>
            <person name="Martin F.M."/>
            <person name="Miettinen O."/>
            <person name="Hibbett D.S."/>
            <person name="Nagy L.G."/>
        </authorList>
    </citation>
    <scope>NUCLEOTIDE SEQUENCE [LARGE SCALE GENOMIC DNA]</scope>
    <source>
        <strain evidence="3 4">CBS 309.79</strain>
    </source>
</reference>
<dbReference type="GO" id="GO:0008270">
    <property type="term" value="F:zinc ion binding"/>
    <property type="evidence" value="ECO:0007669"/>
    <property type="project" value="InterPro"/>
</dbReference>
<accession>A0A5C3QT27</accession>
<dbReference type="Proteomes" id="UP000305067">
    <property type="component" value="Unassembled WGS sequence"/>
</dbReference>
<dbReference type="SMART" id="SM00066">
    <property type="entry name" value="GAL4"/>
    <property type="match status" value="2"/>
</dbReference>
<name>A0A5C3QT27_9AGAR</name>
<dbReference type="InterPro" id="IPR036864">
    <property type="entry name" value="Zn2-C6_fun-type_DNA-bd_sf"/>
</dbReference>
<feature type="domain" description="Zn(2)-C6 fungal-type" evidence="2">
    <location>
        <begin position="48"/>
        <end position="78"/>
    </location>
</feature>
<evidence type="ECO:0000256" key="1">
    <source>
        <dbReference type="SAM" id="MobiDB-lite"/>
    </source>
</evidence>
<evidence type="ECO:0000259" key="2">
    <source>
        <dbReference type="PROSITE" id="PS50048"/>
    </source>
</evidence>
<dbReference type="GO" id="GO:0000981">
    <property type="term" value="F:DNA-binding transcription factor activity, RNA polymerase II-specific"/>
    <property type="evidence" value="ECO:0007669"/>
    <property type="project" value="InterPro"/>
</dbReference>
<sequence>MDIPEELTPHEREKHLTVKIPNHASHVADRPEPRADSSQFAGRRGKPRCDHCRAGNLKCDRAQPSCDQCLSAGSKCKYTPLPTPAHRGIPRCDRCRVKNIKQCDRNLPICNHCALADETDCNYSPKKRPKNAMVDTYGTQFVSLHFTPNVSPQTMGGDHCFYGHNVASSSSPASHTVTVQHHSSLPPWKAPPPVIAPVIRSPHYQAWTDSSFVPLPDSIIRHLSSVNATHLPDRAAYEKELGRFLDDLIPQLRQTAVFSADFYGKVANTLANRDLSPLNPLVRDWAMCHRARSGATKAHIILLPSEDCFDLPKNTQDSLAAQCCSRYDSGEGNKEPPPPGIVESAAGMPNPCPEAAFNRVLVLDQIYDALAFVHLGSLSKRHNRPHRMLARARDLHIAGLTLPMAIIFARLCPSCDDA</sequence>
<keyword evidence="4" id="KW-1185">Reference proteome</keyword>
<evidence type="ECO:0000313" key="3">
    <source>
        <dbReference type="EMBL" id="TFL01534.1"/>
    </source>
</evidence>
<dbReference type="OrthoDB" id="39175at2759"/>
<dbReference type="Pfam" id="PF00172">
    <property type="entry name" value="Zn_clus"/>
    <property type="match status" value="1"/>
</dbReference>
<organism evidence="3 4">
    <name type="scientific">Pterulicium gracile</name>
    <dbReference type="NCBI Taxonomy" id="1884261"/>
    <lineage>
        <taxon>Eukaryota</taxon>
        <taxon>Fungi</taxon>
        <taxon>Dikarya</taxon>
        <taxon>Basidiomycota</taxon>
        <taxon>Agaricomycotina</taxon>
        <taxon>Agaricomycetes</taxon>
        <taxon>Agaricomycetidae</taxon>
        <taxon>Agaricales</taxon>
        <taxon>Pleurotineae</taxon>
        <taxon>Pterulaceae</taxon>
        <taxon>Pterulicium</taxon>
    </lineage>
</organism>
<dbReference type="SUPFAM" id="SSF57701">
    <property type="entry name" value="Zn2/Cys6 DNA-binding domain"/>
    <property type="match status" value="1"/>
</dbReference>
<dbReference type="Gene3D" id="4.10.240.10">
    <property type="entry name" value="Zn(2)-C6 fungal-type DNA-binding domain"/>
    <property type="match status" value="2"/>
</dbReference>
<dbReference type="AlphaFoldDB" id="A0A5C3QT27"/>
<feature type="compositionally biased region" description="Basic and acidic residues" evidence="1">
    <location>
        <begin position="7"/>
        <end position="16"/>
    </location>
</feature>
<dbReference type="CDD" id="cd00067">
    <property type="entry name" value="GAL4"/>
    <property type="match status" value="2"/>
</dbReference>
<feature type="compositionally biased region" description="Basic and acidic residues" evidence="1">
    <location>
        <begin position="26"/>
        <end position="35"/>
    </location>
</feature>
<proteinExistence type="predicted"/>
<evidence type="ECO:0000313" key="4">
    <source>
        <dbReference type="Proteomes" id="UP000305067"/>
    </source>
</evidence>
<feature type="region of interest" description="Disordered" evidence="1">
    <location>
        <begin position="1"/>
        <end position="46"/>
    </location>
</feature>
<dbReference type="PROSITE" id="PS50048">
    <property type="entry name" value="ZN2_CY6_FUNGAL_2"/>
    <property type="match status" value="1"/>
</dbReference>
<gene>
    <name evidence="3" type="ORF">BDV98DRAFT_567112</name>
</gene>
<dbReference type="InterPro" id="IPR001138">
    <property type="entry name" value="Zn2Cys6_DnaBD"/>
</dbReference>
<dbReference type="EMBL" id="ML178824">
    <property type="protein sequence ID" value="TFL01534.1"/>
    <property type="molecule type" value="Genomic_DNA"/>
</dbReference>
<protein>
    <recommendedName>
        <fullName evidence="2">Zn(2)-C6 fungal-type domain-containing protein</fullName>
    </recommendedName>
</protein>